<dbReference type="PANTHER" id="PTHR46082">
    <property type="entry name" value="ATP/GTP-BINDING PROTEIN-RELATED"/>
    <property type="match status" value="1"/>
</dbReference>
<dbReference type="OrthoDB" id="20872at2759"/>
<dbReference type="AlphaFoldDB" id="B8MJ99"/>
<name>B8MJ99_TALSN</name>
<dbReference type="InParanoid" id="B8MJ99"/>
<dbReference type="InterPro" id="IPR035994">
    <property type="entry name" value="Nucleoside_phosphorylase_sf"/>
</dbReference>
<dbReference type="GO" id="GO:0009116">
    <property type="term" value="P:nucleoside metabolic process"/>
    <property type="evidence" value="ECO:0007669"/>
    <property type="project" value="InterPro"/>
</dbReference>
<dbReference type="EMBL" id="EQ962657">
    <property type="protein sequence ID" value="EED14688.1"/>
    <property type="molecule type" value="Genomic_DNA"/>
</dbReference>
<sequence length="297" mass="33822">MKSGEHRDRIAKRERVIGFEMEGAGIWDNMTCIIIEGVCNYTDSHKNKQCDQYVEEITPEEHERKFSTRACNSVSREALTAVLKANFRNYGPAADTIDKGPGCCNVYGFHTRGNSEQLLTNLQDNLPRVHTISNSMSGLWRCLSAYPRRNGRKSGPCKASTRLDAYSETPDSMSSTREQLKRLLSPYFPRPETEQENMDESFLCSEIWSKSYDVILKPGHGIITITLENKEGNDTVIVEPYQEKDLGLFVRPIGLEGDVLRWETEPKFSWAQGPSDYSGNIGIRNFSFEFRKDLQIL</sequence>
<reference evidence="3" key="1">
    <citation type="journal article" date="2015" name="Genome Announc.">
        <title>Genome sequence of the AIDS-associated pathogen Penicillium marneffei (ATCC18224) and its near taxonomic relative Talaromyces stipitatus (ATCC10500).</title>
        <authorList>
            <person name="Nierman W.C."/>
            <person name="Fedorova-Abrams N.D."/>
            <person name="Andrianopoulos A."/>
        </authorList>
    </citation>
    <scope>NUCLEOTIDE SEQUENCE [LARGE SCALE GENOMIC DNA]</scope>
    <source>
        <strain evidence="3">ATCC 10500 / CBS 375.48 / QM 6759 / NRRL 1006</strain>
    </source>
</reference>
<dbReference type="GO" id="GO:0003824">
    <property type="term" value="F:catalytic activity"/>
    <property type="evidence" value="ECO:0007669"/>
    <property type="project" value="InterPro"/>
</dbReference>
<dbReference type="SUPFAM" id="SSF53167">
    <property type="entry name" value="Purine and uridine phosphorylases"/>
    <property type="match status" value="1"/>
</dbReference>
<dbReference type="Gene3D" id="3.40.50.1580">
    <property type="entry name" value="Nucleoside phosphorylase domain"/>
    <property type="match status" value="1"/>
</dbReference>
<evidence type="ECO:0000313" key="2">
    <source>
        <dbReference type="EMBL" id="EED14688.1"/>
    </source>
</evidence>
<gene>
    <name evidence="2" type="ORF">TSTA_041660</name>
</gene>
<evidence type="ECO:0000256" key="1">
    <source>
        <dbReference type="SAM" id="MobiDB-lite"/>
    </source>
</evidence>
<evidence type="ECO:0000313" key="3">
    <source>
        <dbReference type="Proteomes" id="UP000001745"/>
    </source>
</evidence>
<dbReference type="STRING" id="441959.B8MJ99"/>
<proteinExistence type="predicted"/>
<dbReference type="HOGENOM" id="CLU_937427_0_0_1"/>
<feature type="region of interest" description="Disordered" evidence="1">
    <location>
        <begin position="152"/>
        <end position="175"/>
    </location>
</feature>
<dbReference type="InterPro" id="IPR053137">
    <property type="entry name" value="NLR-like"/>
</dbReference>
<dbReference type="GeneID" id="8102943"/>
<dbReference type="PANTHER" id="PTHR46082:SF6">
    <property type="entry name" value="AAA+ ATPASE DOMAIN-CONTAINING PROTEIN-RELATED"/>
    <property type="match status" value="1"/>
</dbReference>
<dbReference type="VEuPathDB" id="FungiDB:TSTA_041660"/>
<accession>B8MJ99</accession>
<organism evidence="2 3">
    <name type="scientific">Talaromyces stipitatus (strain ATCC 10500 / CBS 375.48 / QM 6759 / NRRL 1006)</name>
    <name type="common">Penicillium stipitatum</name>
    <dbReference type="NCBI Taxonomy" id="441959"/>
    <lineage>
        <taxon>Eukaryota</taxon>
        <taxon>Fungi</taxon>
        <taxon>Dikarya</taxon>
        <taxon>Ascomycota</taxon>
        <taxon>Pezizomycotina</taxon>
        <taxon>Eurotiomycetes</taxon>
        <taxon>Eurotiomycetidae</taxon>
        <taxon>Eurotiales</taxon>
        <taxon>Trichocomaceae</taxon>
        <taxon>Talaromyces</taxon>
        <taxon>Talaromyces sect. Talaromyces</taxon>
    </lineage>
</organism>
<dbReference type="Proteomes" id="UP000001745">
    <property type="component" value="Unassembled WGS sequence"/>
</dbReference>
<protein>
    <submittedName>
        <fullName evidence="2">Uncharacterized protein</fullName>
    </submittedName>
</protein>
<dbReference type="RefSeq" id="XP_002484641.1">
    <property type="nucleotide sequence ID" value="XM_002484596.1"/>
</dbReference>
<keyword evidence="3" id="KW-1185">Reference proteome</keyword>